<feature type="region of interest" description="Disordered" evidence="1">
    <location>
        <begin position="1"/>
        <end position="63"/>
    </location>
</feature>
<evidence type="ECO:0000256" key="1">
    <source>
        <dbReference type="SAM" id="MobiDB-lite"/>
    </source>
</evidence>
<proteinExistence type="predicted"/>
<protein>
    <submittedName>
        <fullName evidence="2">Uncharacterized protein</fullName>
    </submittedName>
</protein>
<accession>A0A433DCL9</accession>
<reference evidence="2 3" key="1">
    <citation type="journal article" date="2018" name="New Phytol.">
        <title>Phylogenomics of Endogonaceae and evolution of mycorrhizas within Mucoromycota.</title>
        <authorList>
            <person name="Chang Y."/>
            <person name="Desiro A."/>
            <person name="Na H."/>
            <person name="Sandor L."/>
            <person name="Lipzen A."/>
            <person name="Clum A."/>
            <person name="Barry K."/>
            <person name="Grigoriev I.V."/>
            <person name="Martin F.M."/>
            <person name="Stajich J.E."/>
            <person name="Smith M.E."/>
            <person name="Bonito G."/>
            <person name="Spatafora J.W."/>
        </authorList>
    </citation>
    <scope>NUCLEOTIDE SEQUENCE [LARGE SCALE GENOMIC DNA]</scope>
    <source>
        <strain evidence="2 3">GMNB39</strain>
    </source>
</reference>
<gene>
    <name evidence="2" type="ORF">BC936DRAFT_144372</name>
</gene>
<dbReference type="AlphaFoldDB" id="A0A433DCL9"/>
<dbReference type="EMBL" id="RBNI01003223">
    <property type="protein sequence ID" value="RUP48574.1"/>
    <property type="molecule type" value="Genomic_DNA"/>
</dbReference>
<feature type="non-terminal residue" evidence="2">
    <location>
        <position position="1"/>
    </location>
</feature>
<organism evidence="2 3">
    <name type="scientific">Jimgerdemannia flammicorona</name>
    <dbReference type="NCBI Taxonomy" id="994334"/>
    <lineage>
        <taxon>Eukaryota</taxon>
        <taxon>Fungi</taxon>
        <taxon>Fungi incertae sedis</taxon>
        <taxon>Mucoromycota</taxon>
        <taxon>Mucoromycotina</taxon>
        <taxon>Endogonomycetes</taxon>
        <taxon>Endogonales</taxon>
        <taxon>Endogonaceae</taxon>
        <taxon>Jimgerdemannia</taxon>
    </lineage>
</organism>
<name>A0A433DCL9_9FUNG</name>
<evidence type="ECO:0000313" key="3">
    <source>
        <dbReference type="Proteomes" id="UP000268093"/>
    </source>
</evidence>
<feature type="compositionally biased region" description="Low complexity" evidence="1">
    <location>
        <begin position="12"/>
        <end position="60"/>
    </location>
</feature>
<sequence>FELGAPCTWTLRPRSSSTSPRFSSSSSAITTAAGILTPPLQASPSPTPLLSSSSGNGPSARGWMSARPWLVSSMAKGRRG</sequence>
<evidence type="ECO:0000313" key="2">
    <source>
        <dbReference type="EMBL" id="RUP48574.1"/>
    </source>
</evidence>
<keyword evidence="3" id="KW-1185">Reference proteome</keyword>
<feature type="non-terminal residue" evidence="2">
    <location>
        <position position="80"/>
    </location>
</feature>
<dbReference type="Proteomes" id="UP000268093">
    <property type="component" value="Unassembled WGS sequence"/>
</dbReference>
<comment type="caution">
    <text evidence="2">The sequence shown here is derived from an EMBL/GenBank/DDBJ whole genome shotgun (WGS) entry which is preliminary data.</text>
</comment>